<keyword evidence="5" id="KW-1185">Reference proteome</keyword>
<dbReference type="InterPro" id="IPR037227">
    <property type="entry name" value="EndoU-like"/>
</dbReference>
<reference evidence="4 5" key="1">
    <citation type="submission" date="2018-11" db="EMBL/GenBank/DDBJ databases">
        <authorList>
            <consortium name="Pathogen Informatics"/>
        </authorList>
    </citation>
    <scope>NUCLEOTIDE SEQUENCE [LARGE SCALE GENOMIC DNA]</scope>
</reference>
<organism evidence="4 5">
    <name type="scientific">Dibothriocephalus latus</name>
    <name type="common">Fish tapeworm</name>
    <name type="synonym">Diphyllobothrium latum</name>
    <dbReference type="NCBI Taxonomy" id="60516"/>
    <lineage>
        <taxon>Eukaryota</taxon>
        <taxon>Metazoa</taxon>
        <taxon>Spiralia</taxon>
        <taxon>Lophotrochozoa</taxon>
        <taxon>Platyhelminthes</taxon>
        <taxon>Cestoda</taxon>
        <taxon>Eucestoda</taxon>
        <taxon>Diphyllobothriidea</taxon>
        <taxon>Diphyllobothriidae</taxon>
        <taxon>Dibothriocephalus</taxon>
    </lineage>
</organism>
<evidence type="ECO:0000313" key="4">
    <source>
        <dbReference type="EMBL" id="VDN19525.1"/>
    </source>
</evidence>
<dbReference type="Proteomes" id="UP000281553">
    <property type="component" value="Unassembled WGS sequence"/>
</dbReference>
<dbReference type="AlphaFoldDB" id="A0A3P7LR57"/>
<feature type="transmembrane region" description="Helical" evidence="2">
    <location>
        <begin position="28"/>
        <end position="47"/>
    </location>
</feature>
<gene>
    <name evidence="4" type="ORF">DILT_LOCUS13433</name>
</gene>
<sequence>MFQHYREPTFKRSLRFTWKNREKPMGTLLFGASVEFEIGLYTTIYLISLRDFKNMRNWPFINVKIGRDTIRVQCHDFKGHIGSCYVK</sequence>
<dbReference type="SUPFAM" id="SSF142877">
    <property type="entry name" value="EndoU-like"/>
    <property type="match status" value="1"/>
</dbReference>
<accession>A0A3P7LR57</accession>
<keyword evidence="2" id="KW-1133">Transmembrane helix</keyword>
<evidence type="ECO:0000256" key="2">
    <source>
        <dbReference type="SAM" id="Phobius"/>
    </source>
</evidence>
<evidence type="ECO:0000313" key="5">
    <source>
        <dbReference type="Proteomes" id="UP000281553"/>
    </source>
</evidence>
<proteinExistence type="predicted"/>
<dbReference type="OrthoDB" id="430326at2759"/>
<dbReference type="GO" id="GO:0016787">
    <property type="term" value="F:hydrolase activity"/>
    <property type="evidence" value="ECO:0007669"/>
    <property type="project" value="UniProtKB-KW"/>
</dbReference>
<dbReference type="EMBL" id="UYRU01070268">
    <property type="protein sequence ID" value="VDN19525.1"/>
    <property type="molecule type" value="Genomic_DNA"/>
</dbReference>
<keyword evidence="1" id="KW-0378">Hydrolase</keyword>
<dbReference type="GO" id="GO:0004521">
    <property type="term" value="F:RNA endonuclease activity"/>
    <property type="evidence" value="ECO:0007669"/>
    <property type="project" value="InterPro"/>
</dbReference>
<dbReference type="InterPro" id="IPR018998">
    <property type="entry name" value="EndoU_C"/>
</dbReference>
<dbReference type="Pfam" id="PF09412">
    <property type="entry name" value="XendoU"/>
    <property type="match status" value="1"/>
</dbReference>
<evidence type="ECO:0000256" key="1">
    <source>
        <dbReference type="ARBA" id="ARBA00022801"/>
    </source>
</evidence>
<feature type="domain" description="EndoU" evidence="3">
    <location>
        <begin position="1"/>
        <end position="87"/>
    </location>
</feature>
<keyword evidence="2" id="KW-0472">Membrane</keyword>
<dbReference type="PROSITE" id="PS51959">
    <property type="entry name" value="ENDOU"/>
    <property type="match status" value="1"/>
</dbReference>
<evidence type="ECO:0000259" key="3">
    <source>
        <dbReference type="PROSITE" id="PS51959"/>
    </source>
</evidence>
<keyword evidence="2" id="KW-0812">Transmembrane</keyword>
<protein>
    <recommendedName>
        <fullName evidence="3">EndoU domain-containing protein</fullName>
    </recommendedName>
</protein>
<name>A0A3P7LR57_DIBLA</name>